<dbReference type="SUPFAM" id="SSF52283">
    <property type="entry name" value="Formate/glycerate dehydrogenase catalytic domain-like"/>
    <property type="match status" value="1"/>
</dbReference>
<sequence>MKYFFGPSESASRQWTHMKSDIDAAGHQQVDSIEQAQVYINTSSKPSEVPEMPANIEFVQHCFTGVNQMIDAGIITESSIPWCNAAGAFAKPVAESALGLLLSQAHHHKRFALEATWDGAREIDESQAWLYSPKGHAPKRVAIFGAGGIGQELISMLKPFGVHITAVNRSGRAVDGADQTHSLTDATSVWSKADFIVLILPLTEETNGLVDAAKLKAMKSTAILVNVGRGKLVNTDDLVEALRTGEIAGAGLEVMDPEPLPDGHPLWELKNCTMTPHMGASWQVADLHLGEIFNANARAWEEGKPLPTHVDPKAGY</sequence>
<dbReference type="AlphaFoldDB" id="G7HW52"/>
<organism evidence="4 5">
    <name type="scientific">Corynebacterium casei UCMA 3821</name>
    <dbReference type="NCBI Taxonomy" id="1110505"/>
    <lineage>
        <taxon>Bacteria</taxon>
        <taxon>Bacillati</taxon>
        <taxon>Actinomycetota</taxon>
        <taxon>Actinomycetes</taxon>
        <taxon>Mycobacteriales</taxon>
        <taxon>Corynebacteriaceae</taxon>
        <taxon>Corynebacterium</taxon>
    </lineage>
</organism>
<evidence type="ECO:0000313" key="4">
    <source>
        <dbReference type="EMBL" id="CCE54417.1"/>
    </source>
</evidence>
<dbReference type="EC" id="1.1.1.-" evidence="4"/>
<dbReference type="InterPro" id="IPR006140">
    <property type="entry name" value="D-isomer_DH_NAD-bd"/>
</dbReference>
<dbReference type="SUPFAM" id="SSF51735">
    <property type="entry name" value="NAD(P)-binding Rossmann-fold domains"/>
    <property type="match status" value="1"/>
</dbReference>
<dbReference type="PROSITE" id="PS00671">
    <property type="entry name" value="D_2_HYDROXYACID_DH_3"/>
    <property type="match status" value="1"/>
</dbReference>
<dbReference type="PANTHER" id="PTHR43333:SF1">
    <property type="entry name" value="D-ISOMER SPECIFIC 2-HYDROXYACID DEHYDROGENASE NAD-BINDING DOMAIN-CONTAINING PROTEIN"/>
    <property type="match status" value="1"/>
</dbReference>
<dbReference type="RefSeq" id="WP_006821953.1">
    <property type="nucleotide sequence ID" value="NZ_CAFW01000025.1"/>
</dbReference>
<dbReference type="InterPro" id="IPR029753">
    <property type="entry name" value="D-isomer_DH_CS"/>
</dbReference>
<feature type="domain" description="D-isomer specific 2-hydroxyacid dehydrogenase NAD-binding" evidence="3">
    <location>
        <begin position="131"/>
        <end position="279"/>
    </location>
</feature>
<gene>
    <name evidence="4" type="ORF">CCAS_04130</name>
</gene>
<dbReference type="GO" id="GO:0016616">
    <property type="term" value="F:oxidoreductase activity, acting on the CH-OH group of donors, NAD or NADP as acceptor"/>
    <property type="evidence" value="ECO:0007669"/>
    <property type="project" value="UniProtKB-ARBA"/>
</dbReference>
<proteinExistence type="predicted"/>
<dbReference type="Pfam" id="PF02826">
    <property type="entry name" value="2-Hacid_dh_C"/>
    <property type="match status" value="1"/>
</dbReference>
<accession>G7HW52</accession>
<dbReference type="GO" id="GO:0051287">
    <property type="term" value="F:NAD binding"/>
    <property type="evidence" value="ECO:0007669"/>
    <property type="project" value="InterPro"/>
</dbReference>
<keyword evidence="2" id="KW-0520">NAD</keyword>
<keyword evidence="1 4" id="KW-0560">Oxidoreductase</keyword>
<name>G7HW52_9CORY</name>
<evidence type="ECO:0000313" key="5">
    <source>
        <dbReference type="Proteomes" id="UP000004840"/>
    </source>
</evidence>
<evidence type="ECO:0000256" key="2">
    <source>
        <dbReference type="ARBA" id="ARBA00023027"/>
    </source>
</evidence>
<dbReference type="Gene3D" id="3.40.50.720">
    <property type="entry name" value="NAD(P)-binding Rossmann-like Domain"/>
    <property type="match status" value="2"/>
</dbReference>
<dbReference type="InterPro" id="IPR036291">
    <property type="entry name" value="NAD(P)-bd_dom_sf"/>
</dbReference>
<comment type="caution">
    <text evidence="4">The sequence shown here is derived from an EMBL/GenBank/DDBJ whole genome shotgun (WGS) entry which is preliminary data.</text>
</comment>
<evidence type="ECO:0000256" key="1">
    <source>
        <dbReference type="ARBA" id="ARBA00023002"/>
    </source>
</evidence>
<dbReference type="GeneID" id="82878294"/>
<dbReference type="EMBL" id="CAFW01000025">
    <property type="protein sequence ID" value="CCE54417.1"/>
    <property type="molecule type" value="Genomic_DNA"/>
</dbReference>
<dbReference type="CDD" id="cd12159">
    <property type="entry name" value="2-Hacid_dh_2"/>
    <property type="match status" value="1"/>
</dbReference>
<dbReference type="PROSITE" id="PS00670">
    <property type="entry name" value="D_2_HYDROXYACID_DH_2"/>
    <property type="match status" value="1"/>
</dbReference>
<dbReference type="Proteomes" id="UP000004840">
    <property type="component" value="Unassembled WGS sequence"/>
</dbReference>
<dbReference type="PANTHER" id="PTHR43333">
    <property type="entry name" value="2-HACID_DH_C DOMAIN-CONTAINING PROTEIN"/>
    <property type="match status" value="1"/>
</dbReference>
<protein>
    <submittedName>
        <fullName evidence="4">D-isomer specific 2-hydroxyacid dehydrogenase family protein</fullName>
        <ecNumber evidence="4">1.1.1.-</ecNumber>
    </submittedName>
</protein>
<reference evidence="4 5" key="1">
    <citation type="journal article" date="2012" name="J. Bacteriol.">
        <title>Genome Sequence of Corynebacterium casei UCMA 3821, Isolated from a Smear-Ripened Cheese.</title>
        <authorList>
            <person name="Monnet C."/>
            <person name="Loux V."/>
            <person name="Bento P."/>
            <person name="Gibrat J.F."/>
            <person name="Straub C."/>
            <person name="Bonnarme P."/>
            <person name="Landaud S."/>
            <person name="Irlinger F."/>
        </authorList>
    </citation>
    <scope>NUCLEOTIDE SEQUENCE [LARGE SCALE GENOMIC DNA]</scope>
    <source>
        <strain evidence="4 5">UCMA 3821</strain>
    </source>
</reference>
<evidence type="ECO:0000259" key="3">
    <source>
        <dbReference type="Pfam" id="PF02826"/>
    </source>
</evidence>